<sequence>MTGEQLMIELSPTVESVLAANIMAALIARGDTVAVAESLTGGLVAAALTSVPGSSAAFRGGVVAYASDLKVALLGVDAALLAREGAVHADVAMEMARGVAAKLGATYGLATTGVAGPAPQDGHPIGEVHIAVVGPGGPVVELLDLSSVGDRAAIRVATVEAALALLGQVAAR</sequence>
<evidence type="ECO:0000313" key="3">
    <source>
        <dbReference type="EMBL" id="CAB4953568.1"/>
    </source>
</evidence>
<protein>
    <submittedName>
        <fullName evidence="4">Unannotated protein</fullName>
    </submittedName>
</protein>
<organism evidence="4">
    <name type="scientific">freshwater metagenome</name>
    <dbReference type="NCBI Taxonomy" id="449393"/>
    <lineage>
        <taxon>unclassified sequences</taxon>
        <taxon>metagenomes</taxon>
        <taxon>ecological metagenomes</taxon>
    </lineage>
</organism>
<dbReference type="EMBL" id="CAFBND010000094">
    <property type="protein sequence ID" value="CAB4953568.1"/>
    <property type="molecule type" value="Genomic_DNA"/>
</dbReference>
<dbReference type="SUPFAM" id="SSF142433">
    <property type="entry name" value="CinA-like"/>
    <property type="match status" value="1"/>
</dbReference>
<feature type="domain" description="CinA C-terminal" evidence="1">
    <location>
        <begin position="18"/>
        <end position="168"/>
    </location>
</feature>
<evidence type="ECO:0000259" key="1">
    <source>
        <dbReference type="Pfam" id="PF02464"/>
    </source>
</evidence>
<dbReference type="EMBL" id="CAFBPU010000017">
    <property type="protein sequence ID" value="CAB5031335.1"/>
    <property type="molecule type" value="Genomic_DNA"/>
</dbReference>
<gene>
    <name evidence="2" type="ORF">UFOPK3268_00368</name>
    <name evidence="3" type="ORF">UFOPK3752_01817</name>
    <name evidence="4" type="ORF">UFOPK4150_01001</name>
</gene>
<name>A0A6J7RR72_9ZZZZ</name>
<accession>A0A6J7RR72</accession>
<dbReference type="InterPro" id="IPR008136">
    <property type="entry name" value="CinA_C"/>
</dbReference>
<evidence type="ECO:0000313" key="2">
    <source>
        <dbReference type="EMBL" id="CAB4847158.1"/>
    </source>
</evidence>
<dbReference type="EMBL" id="CAFBIZ010000029">
    <property type="protein sequence ID" value="CAB4847158.1"/>
    <property type="molecule type" value="Genomic_DNA"/>
</dbReference>
<dbReference type="InterPro" id="IPR036653">
    <property type="entry name" value="CinA-like_C"/>
</dbReference>
<dbReference type="Gene3D" id="3.90.950.20">
    <property type="entry name" value="CinA-like"/>
    <property type="match status" value="1"/>
</dbReference>
<reference evidence="4" key="1">
    <citation type="submission" date="2020-05" db="EMBL/GenBank/DDBJ databases">
        <authorList>
            <person name="Chiriac C."/>
            <person name="Salcher M."/>
            <person name="Ghai R."/>
            <person name="Kavagutti S V."/>
        </authorList>
    </citation>
    <scope>NUCLEOTIDE SEQUENCE</scope>
</reference>
<proteinExistence type="predicted"/>
<dbReference type="AlphaFoldDB" id="A0A6J7RR72"/>
<dbReference type="NCBIfam" id="TIGR00199">
    <property type="entry name" value="PncC_domain"/>
    <property type="match status" value="1"/>
</dbReference>
<dbReference type="Pfam" id="PF02464">
    <property type="entry name" value="CinA"/>
    <property type="match status" value="1"/>
</dbReference>
<evidence type="ECO:0000313" key="4">
    <source>
        <dbReference type="EMBL" id="CAB5031335.1"/>
    </source>
</evidence>